<dbReference type="Pfam" id="PF00534">
    <property type="entry name" value="Glycos_transf_1"/>
    <property type="match status" value="1"/>
</dbReference>
<dbReference type="Gene3D" id="3.40.50.2000">
    <property type="entry name" value="Glycogen Phosphorylase B"/>
    <property type="match status" value="2"/>
</dbReference>
<evidence type="ECO:0000256" key="1">
    <source>
        <dbReference type="ARBA" id="ARBA00022679"/>
    </source>
</evidence>
<protein>
    <submittedName>
        <fullName evidence="4">Glycosyltransferase family 4 protein</fullName>
    </submittedName>
</protein>
<comment type="caution">
    <text evidence="4">The sequence shown here is derived from an EMBL/GenBank/DDBJ whole genome shotgun (WGS) entry which is preliminary data.</text>
</comment>
<dbReference type="GO" id="GO:0016757">
    <property type="term" value="F:glycosyltransferase activity"/>
    <property type="evidence" value="ECO:0007669"/>
    <property type="project" value="InterPro"/>
</dbReference>
<dbReference type="Proteomes" id="UP000319829">
    <property type="component" value="Unassembled WGS sequence"/>
</dbReference>
<dbReference type="InterPro" id="IPR001296">
    <property type="entry name" value="Glyco_trans_1"/>
</dbReference>
<dbReference type="CDD" id="cd03809">
    <property type="entry name" value="GT4_MtfB-like"/>
    <property type="match status" value="1"/>
</dbReference>
<dbReference type="AlphaFoldDB" id="A0A538SSX2"/>
<name>A0A538SSX2_UNCEI</name>
<evidence type="ECO:0000259" key="3">
    <source>
        <dbReference type="Pfam" id="PF13439"/>
    </source>
</evidence>
<dbReference type="PANTHER" id="PTHR46401:SF2">
    <property type="entry name" value="GLYCOSYLTRANSFERASE WBBK-RELATED"/>
    <property type="match status" value="1"/>
</dbReference>
<dbReference type="Pfam" id="PF13439">
    <property type="entry name" value="Glyco_transf_4"/>
    <property type="match status" value="1"/>
</dbReference>
<accession>A0A538SSX2</accession>
<dbReference type="GO" id="GO:0009103">
    <property type="term" value="P:lipopolysaccharide biosynthetic process"/>
    <property type="evidence" value="ECO:0007669"/>
    <property type="project" value="TreeGrafter"/>
</dbReference>
<dbReference type="SUPFAM" id="SSF53756">
    <property type="entry name" value="UDP-Glycosyltransferase/glycogen phosphorylase"/>
    <property type="match status" value="1"/>
</dbReference>
<dbReference type="PANTHER" id="PTHR46401">
    <property type="entry name" value="GLYCOSYLTRANSFERASE WBBK-RELATED"/>
    <property type="match status" value="1"/>
</dbReference>
<dbReference type="InterPro" id="IPR028098">
    <property type="entry name" value="Glyco_trans_4-like_N"/>
</dbReference>
<organism evidence="4 5">
    <name type="scientific">Eiseniibacteriota bacterium</name>
    <dbReference type="NCBI Taxonomy" id="2212470"/>
    <lineage>
        <taxon>Bacteria</taxon>
        <taxon>Candidatus Eiseniibacteriota</taxon>
    </lineage>
</organism>
<proteinExistence type="predicted"/>
<sequence>MPRPIRVAIDLRPLARGPATGIGLILTQVLEELSPRGFRFIGVSDRPVEPGALPESVEVRVSGPGGGRIRWEAGELPRILREIKPPPDLFHATWNHGVPADLPFPSILSLHDVIPWMMPRLVPWPQPALLHQWLYRRAVRASARHASAIVTLSEASRRDIASRIPEAAAKIEVVPCAVPRWLTPAPADRIAQSRSRYGGAPYWLYLGGFDPRKGVELFIEAVARAFPERRSAPALVLAGTRHPLADRLAESANANGLRAHWPGYVPDSDLAALLGGAELFIYPSRYEGFGIPPLLAMALGTPCVVSDAGALPEVVGDAAVSFPSGDVGALAERLETIARDPGALAARSRLGKERAARFSVDLLAERMTRVYEAAAARRKGSA</sequence>
<evidence type="ECO:0000259" key="2">
    <source>
        <dbReference type="Pfam" id="PF00534"/>
    </source>
</evidence>
<evidence type="ECO:0000313" key="5">
    <source>
        <dbReference type="Proteomes" id="UP000319829"/>
    </source>
</evidence>
<feature type="domain" description="Glycosyltransferase subfamily 4-like N-terminal" evidence="3">
    <location>
        <begin position="21"/>
        <end position="178"/>
    </location>
</feature>
<keyword evidence="1 4" id="KW-0808">Transferase</keyword>
<feature type="domain" description="Glycosyl transferase family 1" evidence="2">
    <location>
        <begin position="191"/>
        <end position="352"/>
    </location>
</feature>
<gene>
    <name evidence="4" type="ORF">E6K74_06525</name>
</gene>
<dbReference type="EMBL" id="VBOU01000074">
    <property type="protein sequence ID" value="TMQ54394.1"/>
    <property type="molecule type" value="Genomic_DNA"/>
</dbReference>
<evidence type="ECO:0000313" key="4">
    <source>
        <dbReference type="EMBL" id="TMQ54394.1"/>
    </source>
</evidence>
<reference evidence="4 5" key="1">
    <citation type="journal article" date="2019" name="Nat. Microbiol.">
        <title>Mediterranean grassland soil C-N compound turnover is dependent on rainfall and depth, and is mediated by genomically divergent microorganisms.</title>
        <authorList>
            <person name="Diamond S."/>
            <person name="Andeer P.F."/>
            <person name="Li Z."/>
            <person name="Crits-Christoph A."/>
            <person name="Burstein D."/>
            <person name="Anantharaman K."/>
            <person name="Lane K.R."/>
            <person name="Thomas B.C."/>
            <person name="Pan C."/>
            <person name="Northen T.R."/>
            <person name="Banfield J.F."/>
        </authorList>
    </citation>
    <scope>NUCLEOTIDE SEQUENCE [LARGE SCALE GENOMIC DNA]</scope>
    <source>
        <strain evidence="4">WS_4</strain>
    </source>
</reference>